<gene>
    <name evidence="1" type="ORF">ENJ42_01320</name>
</gene>
<name>A0A7C5LYY3_9PROT</name>
<reference evidence="1" key="1">
    <citation type="journal article" date="2020" name="mSystems">
        <title>Genome- and Community-Level Interaction Insights into Carbon Utilization and Element Cycling Functions of Hydrothermarchaeota in Hydrothermal Sediment.</title>
        <authorList>
            <person name="Zhou Z."/>
            <person name="Liu Y."/>
            <person name="Xu W."/>
            <person name="Pan J."/>
            <person name="Luo Z.H."/>
            <person name="Li M."/>
        </authorList>
    </citation>
    <scope>NUCLEOTIDE SEQUENCE [LARGE SCALE GENOMIC DNA]</scope>
    <source>
        <strain evidence="1">HyVt-485</strain>
    </source>
</reference>
<organism evidence="1">
    <name type="scientific">Hellea balneolensis</name>
    <dbReference type="NCBI Taxonomy" id="287478"/>
    <lineage>
        <taxon>Bacteria</taxon>
        <taxon>Pseudomonadati</taxon>
        <taxon>Pseudomonadota</taxon>
        <taxon>Alphaproteobacteria</taxon>
        <taxon>Maricaulales</taxon>
        <taxon>Robiginitomaculaceae</taxon>
        <taxon>Hellea</taxon>
    </lineage>
</organism>
<dbReference type="AlphaFoldDB" id="A0A7C5LYY3"/>
<comment type="caution">
    <text evidence="1">The sequence shown here is derived from an EMBL/GenBank/DDBJ whole genome shotgun (WGS) entry which is preliminary data.</text>
</comment>
<evidence type="ECO:0000313" key="1">
    <source>
        <dbReference type="EMBL" id="HHL42232.1"/>
    </source>
</evidence>
<dbReference type="EMBL" id="DRMJ01000061">
    <property type="protein sequence ID" value="HHL42232.1"/>
    <property type="molecule type" value="Genomic_DNA"/>
</dbReference>
<dbReference type="Proteomes" id="UP000885830">
    <property type="component" value="Unassembled WGS sequence"/>
</dbReference>
<protein>
    <submittedName>
        <fullName evidence="1">Class II poly(R)-hydroxyalkanoic acid synthase</fullName>
    </submittedName>
</protein>
<feature type="non-terminal residue" evidence="1">
    <location>
        <position position="66"/>
    </location>
</feature>
<accession>A0A7C5LYY3</accession>
<proteinExistence type="predicted"/>
<sequence length="66" mass="7078">MAKQVDNLEKKAAETPTSINTLIGVRRGELIKSLGVLVGHAVKQPKPLAKNLANYGKEIVKIAKGE</sequence>